<keyword evidence="10" id="KW-0539">Nucleus</keyword>
<reference evidence="14 15" key="1">
    <citation type="journal article" date="2021" name="Elife">
        <title>Chloroplast acquisition without the gene transfer in kleptoplastic sea slugs, Plakobranchus ocellatus.</title>
        <authorList>
            <person name="Maeda T."/>
            <person name="Takahashi S."/>
            <person name="Yoshida T."/>
            <person name="Shimamura S."/>
            <person name="Takaki Y."/>
            <person name="Nagai Y."/>
            <person name="Toyoda A."/>
            <person name="Suzuki Y."/>
            <person name="Arimoto A."/>
            <person name="Ishii H."/>
            <person name="Satoh N."/>
            <person name="Nishiyama T."/>
            <person name="Hasebe M."/>
            <person name="Maruyama T."/>
            <person name="Minagawa J."/>
            <person name="Obokata J."/>
            <person name="Shigenobu S."/>
        </authorList>
    </citation>
    <scope>NUCLEOTIDE SEQUENCE [LARGE SCALE GENOMIC DNA]</scope>
</reference>
<comment type="caution">
    <text evidence="14">The sequence shown here is derived from an EMBL/GenBank/DDBJ whole genome shotgun (WGS) entry which is preliminary data.</text>
</comment>
<dbReference type="Pfam" id="PF21549">
    <property type="entry name" value="PRDM2_PR"/>
    <property type="match status" value="1"/>
</dbReference>
<dbReference type="SMART" id="SM00355">
    <property type="entry name" value="ZnF_C2H2"/>
    <property type="match status" value="6"/>
</dbReference>
<feature type="domain" description="C2H2-type" evidence="13">
    <location>
        <begin position="933"/>
        <end position="960"/>
    </location>
</feature>
<evidence type="ECO:0000256" key="6">
    <source>
        <dbReference type="ARBA" id="ARBA00022833"/>
    </source>
</evidence>
<feature type="region of interest" description="Disordered" evidence="12">
    <location>
        <begin position="551"/>
        <end position="648"/>
    </location>
</feature>
<feature type="compositionally biased region" description="Basic residues" evidence="12">
    <location>
        <begin position="1104"/>
        <end position="1120"/>
    </location>
</feature>
<feature type="region of interest" description="Disordered" evidence="12">
    <location>
        <begin position="1369"/>
        <end position="1390"/>
    </location>
</feature>
<dbReference type="PANTHER" id="PTHR14196:SF12">
    <property type="entry name" value="ZINC FINGER PROTEIN 208-LIKE"/>
    <property type="match status" value="1"/>
</dbReference>
<feature type="compositionally biased region" description="Basic and acidic residues" evidence="12">
    <location>
        <begin position="358"/>
        <end position="387"/>
    </location>
</feature>
<evidence type="ECO:0000256" key="3">
    <source>
        <dbReference type="ARBA" id="ARBA00022723"/>
    </source>
</evidence>
<dbReference type="PROSITE" id="PS00028">
    <property type="entry name" value="ZINC_FINGER_C2H2_1"/>
    <property type="match status" value="6"/>
</dbReference>
<feature type="region of interest" description="Disordered" evidence="12">
    <location>
        <begin position="346"/>
        <end position="395"/>
    </location>
</feature>
<dbReference type="FunFam" id="3.30.160.60:FF:000193">
    <property type="entry name" value="Zinc finger protein 300"/>
    <property type="match status" value="1"/>
</dbReference>
<dbReference type="InterPro" id="IPR046341">
    <property type="entry name" value="SET_dom_sf"/>
</dbReference>
<dbReference type="FunFam" id="3.30.160.60:FF:000065">
    <property type="entry name" value="B-cell CLL/lymphoma 6, member B"/>
    <property type="match status" value="1"/>
</dbReference>
<feature type="compositionally biased region" description="Basic and acidic residues" evidence="12">
    <location>
        <begin position="739"/>
        <end position="748"/>
    </location>
</feature>
<feature type="compositionally biased region" description="Low complexity" evidence="12">
    <location>
        <begin position="1380"/>
        <end position="1390"/>
    </location>
</feature>
<feature type="compositionally biased region" description="Basic and acidic residues" evidence="12">
    <location>
        <begin position="1144"/>
        <end position="1169"/>
    </location>
</feature>
<dbReference type="Proteomes" id="UP000762676">
    <property type="component" value="Unassembled WGS sequence"/>
</dbReference>
<feature type="compositionally biased region" description="Basic and acidic residues" evidence="12">
    <location>
        <begin position="311"/>
        <end position="329"/>
    </location>
</feature>
<comment type="similarity">
    <text evidence="2">Belongs to the krueppel C2H2-type zinc-finger protein family.</text>
</comment>
<evidence type="ECO:0000256" key="8">
    <source>
        <dbReference type="ARBA" id="ARBA00023125"/>
    </source>
</evidence>
<evidence type="ECO:0000313" key="15">
    <source>
        <dbReference type="Proteomes" id="UP000762676"/>
    </source>
</evidence>
<dbReference type="Gene3D" id="3.30.160.60">
    <property type="entry name" value="Classic Zinc Finger"/>
    <property type="match status" value="6"/>
</dbReference>
<dbReference type="FunFam" id="3.30.160.60:FF:000450">
    <property type="entry name" value="PR domain zinc finger protein 14"/>
    <property type="match status" value="1"/>
</dbReference>
<feature type="compositionally biased region" description="Basic and acidic residues" evidence="12">
    <location>
        <begin position="686"/>
        <end position="706"/>
    </location>
</feature>
<feature type="compositionally biased region" description="Pro residues" evidence="12">
    <location>
        <begin position="20"/>
        <end position="38"/>
    </location>
</feature>
<keyword evidence="3" id="KW-0479">Metal-binding</keyword>
<dbReference type="InterPro" id="IPR036236">
    <property type="entry name" value="Znf_C2H2_sf"/>
</dbReference>
<evidence type="ECO:0000256" key="1">
    <source>
        <dbReference type="ARBA" id="ARBA00004123"/>
    </source>
</evidence>
<sequence>MYACVLIPRELSLVLALQPSPRPSGSPSPTPSALPRPPAARLLTTCASVWSNSELRPGTVFYPDEGEVRLDRLDTRVTPADDDTRRSYGSYDTLLNIQGQQVRHCNWVRFVRATLDPSSANVISSKVRGQAFFQVTRPVRPNEEIVVLFHAERSPGQDVDASVVVSSSTQGKERQLCLPEHHEDPQVQRHKYDLTKRQSRESRTLSPVPSPPYSSFPYDLRTPTSLSLSSGTPSHFSSTLSVPSMKVTPPVSSLFPSTMALDGIGLTRSLYSHLTGISTEQQQHFFERQQLLHNDQRQNHLWQNHNNIGHSETKEHHIGERGKKRDRSPLRSSFYNIPPFGINDGVLTSTPISMVTPSKREKTNGIPRHEETEGKSRRDTLDDEAKNENTPISYSATVTEKMNAHNPRSLQFGSSFSSSLSSEPMSLSVAERDSPCPSNGNNSNSNNQTAETGNVNDSLRDFSASSPMFTSGSSHSREISTTSEAYTGDVSGINLSMDKDDQNQCAPSSSKLPPGIFVNDERVDENGRLSMDENDDKSERVSGHTIKLEPITRSDEMVKNEVKEEEGTATKESTDKEIHFLNLDKVPKISAGTDQTSCDRPRSSADWEDGGGGSQGGRTQDSDVLGTQVDSTVDEHHGGGNYTDKAKINVKIEEASASPTSDGLISSSSNRIIRTTTAEQQFWQDTKLHQVDQHETDDKGQLESGRDQTTQIDSHHAIPSSIDSAYPIFRESPVQDALHPSRDKIDDKRWESQDNIVASHPHTSNHDFTTFSYGVSQTNNRATLEVPRPQRSISDRPENLPPSSSSQNPEDRGQRRSCPELLVHPQQEPQNLSTVRVDEKPPRVGIKIPDAKPSTVSSPQTRDQRQPMKRCRERTWWPCDVCGKKFDRPSLLKRHTRTHTGEKPHACDVCGKAFSTSSSLNTHRRIHSGEKPHQCKICGKRFTASSNLYYHRMTHNKEKPHKCELCSKSFPTPGDLRSHMYIHNGSWPFRCDICNRGFSKQTNLKNHMLLHSGDKPHECSRCGKKFALLCNLKTHLKTHEHSDSSDVSGSQCSVCGGPHNLGVPGLDGNEEANNMGTTGENLATRCSACRIRTTDSSTLTPPAKRAHSNHHHHHNHHNHKPTSLDMEVPPKKKHTDFSISKLTAADDKHAHRDNRLRPNQETNDRREGKQTITSGKPEKIHSDDGCRDMNYKRVTTTGYGTSELERHFGCRPGSQTFDFLTSNLEGKSAKRNPAKLDYRRHLEESRSPPSPLEKEKGHTYSRGADKFGPALTPHDTYHSFLAAAAAAAAAEQHQQQQQQQQQQLLQQPWLLSNPQLSAAAYNQLAYPLLFSTSNLQQIGGLSTVAHAPIAHLKQDLSVTSAFHNSLDSARDLKTPSSENLQQQQQQQQLLRLAHQQHSQHHQILPLLQQPSQSLIASAAGGGAAIPAGGGGVITPSMPISFPIPPGPAQWALASHALAQGF</sequence>
<dbReference type="FunFam" id="3.30.160.60:FF:000145">
    <property type="entry name" value="Zinc finger protein 574"/>
    <property type="match status" value="1"/>
</dbReference>
<gene>
    <name evidence="14" type="ORF">ElyMa_005592000</name>
</gene>
<dbReference type="FunFam" id="3.30.160.60:FF:000671">
    <property type="entry name" value="Zinc finger protein 26"/>
    <property type="match status" value="1"/>
</dbReference>
<evidence type="ECO:0000256" key="2">
    <source>
        <dbReference type="ARBA" id="ARBA00006991"/>
    </source>
</evidence>
<dbReference type="CDD" id="cd10534">
    <property type="entry name" value="PR-SET_PRDM-like"/>
    <property type="match status" value="1"/>
</dbReference>
<keyword evidence="8" id="KW-0238">DNA-binding</keyword>
<feature type="domain" description="C2H2-type" evidence="13">
    <location>
        <begin position="961"/>
        <end position="988"/>
    </location>
</feature>
<feature type="domain" description="C2H2-type" evidence="13">
    <location>
        <begin position="1017"/>
        <end position="1044"/>
    </location>
</feature>
<evidence type="ECO:0000256" key="4">
    <source>
        <dbReference type="ARBA" id="ARBA00022737"/>
    </source>
</evidence>
<feature type="region of interest" description="Disordered" evidence="12">
    <location>
        <begin position="683"/>
        <end position="748"/>
    </location>
</feature>
<feature type="region of interest" description="Disordered" evidence="12">
    <location>
        <begin position="306"/>
        <end position="332"/>
    </location>
</feature>
<feature type="domain" description="C2H2-type" evidence="13">
    <location>
        <begin position="989"/>
        <end position="1016"/>
    </location>
</feature>
<dbReference type="GO" id="GO:0008270">
    <property type="term" value="F:zinc ion binding"/>
    <property type="evidence" value="ECO:0007669"/>
    <property type="project" value="UniProtKB-KW"/>
</dbReference>
<evidence type="ECO:0000256" key="5">
    <source>
        <dbReference type="ARBA" id="ARBA00022771"/>
    </source>
</evidence>
<feature type="region of interest" description="Disordered" evidence="12">
    <location>
        <begin position="18"/>
        <end position="38"/>
    </location>
</feature>
<keyword evidence="5 11" id="KW-0863">Zinc-finger</keyword>
<feature type="region of interest" description="Disordered" evidence="12">
    <location>
        <begin position="414"/>
        <end position="482"/>
    </location>
</feature>
<accession>A0AAV4F4P9</accession>
<comment type="subcellular location">
    <subcellularLocation>
        <location evidence="1">Nucleus</location>
    </subcellularLocation>
</comment>
<feature type="region of interest" description="Disordered" evidence="12">
    <location>
        <begin position="779"/>
        <end position="816"/>
    </location>
</feature>
<evidence type="ECO:0000256" key="7">
    <source>
        <dbReference type="ARBA" id="ARBA00023015"/>
    </source>
</evidence>
<dbReference type="SUPFAM" id="SSF57667">
    <property type="entry name" value="beta-beta-alpha zinc fingers"/>
    <property type="match status" value="3"/>
</dbReference>
<dbReference type="PROSITE" id="PS50157">
    <property type="entry name" value="ZINC_FINGER_C2H2_2"/>
    <property type="match status" value="6"/>
</dbReference>
<dbReference type="PANTHER" id="PTHR14196">
    <property type="entry name" value="ODD-SKIPPED - RELATED"/>
    <property type="match status" value="1"/>
</dbReference>
<evidence type="ECO:0000259" key="13">
    <source>
        <dbReference type="PROSITE" id="PS50157"/>
    </source>
</evidence>
<name>A0AAV4F4P9_9GAST</name>
<evidence type="ECO:0000256" key="10">
    <source>
        <dbReference type="ARBA" id="ARBA00023242"/>
    </source>
</evidence>
<evidence type="ECO:0000256" key="11">
    <source>
        <dbReference type="PROSITE-ProRule" id="PRU00042"/>
    </source>
</evidence>
<dbReference type="Pfam" id="PF00096">
    <property type="entry name" value="zf-C2H2"/>
    <property type="match status" value="5"/>
</dbReference>
<organism evidence="14 15">
    <name type="scientific">Elysia marginata</name>
    <dbReference type="NCBI Taxonomy" id="1093978"/>
    <lineage>
        <taxon>Eukaryota</taxon>
        <taxon>Metazoa</taxon>
        <taxon>Spiralia</taxon>
        <taxon>Lophotrochozoa</taxon>
        <taxon>Mollusca</taxon>
        <taxon>Gastropoda</taxon>
        <taxon>Heterobranchia</taxon>
        <taxon>Euthyneura</taxon>
        <taxon>Panpulmonata</taxon>
        <taxon>Sacoglossa</taxon>
        <taxon>Placobranchoidea</taxon>
        <taxon>Plakobranchidae</taxon>
        <taxon>Elysia</taxon>
    </lineage>
</organism>
<feature type="compositionally biased region" description="Polar residues" evidence="12">
    <location>
        <begin position="448"/>
        <end position="482"/>
    </location>
</feature>
<feature type="region of interest" description="Disordered" evidence="12">
    <location>
        <begin position="170"/>
        <end position="214"/>
    </location>
</feature>
<dbReference type="InterPro" id="IPR001214">
    <property type="entry name" value="SET_dom"/>
</dbReference>
<feature type="compositionally biased region" description="Low complexity" evidence="12">
    <location>
        <begin position="438"/>
        <end position="447"/>
    </location>
</feature>
<keyword evidence="4" id="KW-0677">Repeat</keyword>
<feature type="compositionally biased region" description="Basic and acidic residues" evidence="12">
    <location>
        <begin position="1176"/>
        <end position="1187"/>
    </location>
</feature>
<keyword evidence="7" id="KW-0805">Transcription regulation</keyword>
<dbReference type="InterPro" id="IPR013087">
    <property type="entry name" value="Znf_C2H2_type"/>
</dbReference>
<proteinExistence type="inferred from homology"/>
<dbReference type="GO" id="GO:0005634">
    <property type="term" value="C:nucleus"/>
    <property type="evidence" value="ECO:0007669"/>
    <property type="project" value="UniProtKB-SubCell"/>
</dbReference>
<evidence type="ECO:0000256" key="9">
    <source>
        <dbReference type="ARBA" id="ARBA00023163"/>
    </source>
</evidence>
<feature type="compositionally biased region" description="Basic and acidic residues" evidence="12">
    <location>
        <begin position="633"/>
        <end position="648"/>
    </location>
</feature>
<feature type="domain" description="C2H2-type" evidence="13">
    <location>
        <begin position="877"/>
        <end position="904"/>
    </location>
</feature>
<keyword evidence="6" id="KW-0862">Zinc</keyword>
<dbReference type="GO" id="GO:0000981">
    <property type="term" value="F:DNA-binding transcription factor activity, RNA polymerase II-specific"/>
    <property type="evidence" value="ECO:0007669"/>
    <property type="project" value="TreeGrafter"/>
</dbReference>
<dbReference type="FunFam" id="3.30.160.60:FF:000557">
    <property type="entry name" value="zinc finger and SCAN domain-containing protein 29"/>
    <property type="match status" value="1"/>
</dbReference>
<dbReference type="GO" id="GO:0000977">
    <property type="term" value="F:RNA polymerase II transcription regulatory region sequence-specific DNA binding"/>
    <property type="evidence" value="ECO:0007669"/>
    <property type="project" value="TreeGrafter"/>
</dbReference>
<feature type="region of interest" description="Disordered" evidence="12">
    <location>
        <begin position="1094"/>
        <end position="1187"/>
    </location>
</feature>
<feature type="compositionally biased region" description="Basic and acidic residues" evidence="12">
    <location>
        <begin position="551"/>
        <end position="579"/>
    </location>
</feature>
<feature type="compositionally biased region" description="Basic and acidic residues" evidence="12">
    <location>
        <begin position="171"/>
        <end position="203"/>
    </location>
</feature>
<feature type="region of interest" description="Disordered" evidence="12">
    <location>
        <begin position="1221"/>
        <end position="1268"/>
    </location>
</feature>
<dbReference type="Gene3D" id="2.170.270.10">
    <property type="entry name" value="SET domain"/>
    <property type="match status" value="1"/>
</dbReference>
<evidence type="ECO:0000256" key="12">
    <source>
        <dbReference type="SAM" id="MobiDB-lite"/>
    </source>
</evidence>
<keyword evidence="9" id="KW-0804">Transcription</keyword>
<feature type="compositionally biased region" description="Low complexity" evidence="12">
    <location>
        <begin position="414"/>
        <end position="428"/>
    </location>
</feature>
<feature type="compositionally biased region" description="Basic and acidic residues" evidence="12">
    <location>
        <begin position="1234"/>
        <end position="1258"/>
    </location>
</feature>
<feature type="region of interest" description="Disordered" evidence="12">
    <location>
        <begin position="843"/>
        <end position="869"/>
    </location>
</feature>
<dbReference type="EMBL" id="BMAT01011162">
    <property type="protein sequence ID" value="GFR67781.1"/>
    <property type="molecule type" value="Genomic_DNA"/>
</dbReference>
<keyword evidence="15" id="KW-1185">Reference proteome</keyword>
<feature type="domain" description="C2H2-type" evidence="13">
    <location>
        <begin position="905"/>
        <end position="932"/>
    </location>
</feature>
<feature type="compositionally biased region" description="Polar residues" evidence="12">
    <location>
        <begin position="346"/>
        <end position="356"/>
    </location>
</feature>
<protein>
    <submittedName>
        <fullName evidence="14">Zinc finger protein</fullName>
    </submittedName>
</protein>
<evidence type="ECO:0000313" key="14">
    <source>
        <dbReference type="EMBL" id="GFR67781.1"/>
    </source>
</evidence>
<dbReference type="InterPro" id="IPR050717">
    <property type="entry name" value="C2H2-ZF_Transcription_Reg"/>
</dbReference>